<dbReference type="AlphaFoldDB" id="A0A1V4HA97"/>
<evidence type="ECO:0000313" key="1">
    <source>
        <dbReference type="EMBL" id="OPH47647.1"/>
    </source>
</evidence>
<name>A0A1V4HA97_9BACL</name>
<reference evidence="2" key="1">
    <citation type="submission" date="2016-07" db="EMBL/GenBank/DDBJ databases">
        <authorList>
            <person name="Florea S."/>
            <person name="Webb J.S."/>
            <person name="Jaromczyk J."/>
            <person name="Schardl C.L."/>
        </authorList>
    </citation>
    <scope>NUCLEOTIDE SEQUENCE [LARGE SCALE GENOMIC DNA]</scope>
    <source>
        <strain evidence="2">CY1</strain>
    </source>
</reference>
<organism evidence="1 2">
    <name type="scientific">Paenibacillus ferrarius</name>
    <dbReference type="NCBI Taxonomy" id="1469647"/>
    <lineage>
        <taxon>Bacteria</taxon>
        <taxon>Bacillati</taxon>
        <taxon>Bacillota</taxon>
        <taxon>Bacilli</taxon>
        <taxon>Bacillales</taxon>
        <taxon>Paenibacillaceae</taxon>
        <taxon>Paenibacillus</taxon>
    </lineage>
</organism>
<accession>A0A1V4HA97</accession>
<dbReference type="RefSeq" id="WP_079420341.1">
    <property type="nucleotide sequence ID" value="NZ_MBTG01000056.1"/>
</dbReference>
<evidence type="ECO:0000313" key="2">
    <source>
        <dbReference type="Proteomes" id="UP000190626"/>
    </source>
</evidence>
<protein>
    <submittedName>
        <fullName evidence="1">Uncharacterized protein</fullName>
    </submittedName>
</protein>
<gene>
    <name evidence="1" type="ORF">BC351_10685</name>
</gene>
<dbReference type="EMBL" id="MBTG01000056">
    <property type="protein sequence ID" value="OPH47647.1"/>
    <property type="molecule type" value="Genomic_DNA"/>
</dbReference>
<sequence>MIKTTSYLNYCPRFKDYSPVLVVSDNESTESFEMGVYGDLAEAEEAISKAELHVSKYRNVTELVAAIENQE</sequence>
<dbReference type="Proteomes" id="UP000190626">
    <property type="component" value="Unassembled WGS sequence"/>
</dbReference>
<keyword evidence="2" id="KW-1185">Reference proteome</keyword>
<comment type="caution">
    <text evidence="1">The sequence shown here is derived from an EMBL/GenBank/DDBJ whole genome shotgun (WGS) entry which is preliminary data.</text>
</comment>
<proteinExistence type="predicted"/>
<dbReference type="STRING" id="1469647.BC351_10685"/>